<dbReference type="RefSeq" id="WP_012186993.1">
    <property type="nucleotide sequence ID" value="NC_009954.1"/>
</dbReference>
<dbReference type="SUPFAM" id="SSF52833">
    <property type="entry name" value="Thioredoxin-like"/>
    <property type="match status" value="1"/>
</dbReference>
<organism evidence="3 4">
    <name type="scientific">Caldivirga maquilingensis (strain ATCC 700844 / DSM 13496 / JCM 10307 / IC-167)</name>
    <dbReference type="NCBI Taxonomy" id="397948"/>
    <lineage>
        <taxon>Archaea</taxon>
        <taxon>Thermoproteota</taxon>
        <taxon>Thermoprotei</taxon>
        <taxon>Thermoproteales</taxon>
        <taxon>Thermoproteaceae</taxon>
        <taxon>Caldivirga</taxon>
    </lineage>
</organism>
<evidence type="ECO:0000313" key="4">
    <source>
        <dbReference type="Proteomes" id="UP000001137"/>
    </source>
</evidence>
<accession>A8MBP1</accession>
<reference evidence="3 4" key="1">
    <citation type="submission" date="2007-10" db="EMBL/GenBank/DDBJ databases">
        <title>Complete sequence of Caldivirga maquilingensis IC-167.</title>
        <authorList>
            <consortium name="US DOE Joint Genome Institute"/>
            <person name="Copeland A."/>
            <person name="Lucas S."/>
            <person name="Lapidus A."/>
            <person name="Barry K."/>
            <person name="Glavina del Rio T."/>
            <person name="Dalin E."/>
            <person name="Tice H."/>
            <person name="Pitluck S."/>
            <person name="Saunders E."/>
            <person name="Brettin T."/>
            <person name="Bruce D."/>
            <person name="Detter J.C."/>
            <person name="Han C."/>
            <person name="Schmutz J."/>
            <person name="Larimer F."/>
            <person name="Land M."/>
            <person name="Hauser L."/>
            <person name="Kyrpides N."/>
            <person name="Ivanova N."/>
            <person name="Biddle J.F."/>
            <person name="Zhang Z."/>
            <person name="Fitz-Gibbon S.T."/>
            <person name="Lowe T.M."/>
            <person name="Saltikov C."/>
            <person name="House C.H."/>
            <person name="Richardson P."/>
        </authorList>
    </citation>
    <scope>NUCLEOTIDE SEQUENCE [LARGE SCALE GENOMIC DNA]</scope>
    <source>
        <strain evidence="4">ATCC 700844 / DSM 13496 / JCM 10307 / IC-167</strain>
    </source>
</reference>
<proteinExistence type="inferred from homology"/>
<dbReference type="eggNOG" id="arCOG02872">
    <property type="taxonomic scope" value="Archaea"/>
</dbReference>
<evidence type="ECO:0000259" key="2">
    <source>
        <dbReference type="Pfam" id="PF13462"/>
    </source>
</evidence>
<feature type="domain" description="Thioredoxin-like fold" evidence="2">
    <location>
        <begin position="29"/>
        <end position="152"/>
    </location>
</feature>
<dbReference type="Proteomes" id="UP000001137">
    <property type="component" value="Chromosome"/>
</dbReference>
<dbReference type="KEGG" id="cma:Cmaq_1958"/>
<evidence type="ECO:0000313" key="3">
    <source>
        <dbReference type="EMBL" id="ABW02774.1"/>
    </source>
</evidence>
<name>A8MBP1_CALMQ</name>
<comment type="similarity">
    <text evidence="1">Belongs to the glutaredoxin family.</text>
</comment>
<evidence type="ECO:0000256" key="1">
    <source>
        <dbReference type="ARBA" id="ARBA00007787"/>
    </source>
</evidence>
<dbReference type="EMBL" id="CP000852">
    <property type="protein sequence ID" value="ABW02774.1"/>
    <property type="molecule type" value="Genomic_DNA"/>
</dbReference>
<dbReference type="Pfam" id="PF13462">
    <property type="entry name" value="Thioredoxin_4"/>
    <property type="match status" value="1"/>
</dbReference>
<dbReference type="InterPro" id="IPR036249">
    <property type="entry name" value="Thioredoxin-like_sf"/>
</dbReference>
<protein>
    <submittedName>
        <fullName evidence="3">Thiol:disulphide interchange protein, putative</fullName>
    </submittedName>
</protein>
<dbReference type="Gene3D" id="3.40.30.10">
    <property type="entry name" value="Glutaredoxin"/>
    <property type="match status" value="1"/>
</dbReference>
<dbReference type="InterPro" id="IPR012336">
    <property type="entry name" value="Thioredoxin-like_fold"/>
</dbReference>
<dbReference type="HOGENOM" id="CLU_1478998_0_0_2"/>
<gene>
    <name evidence="3" type="ordered locus">Cmaq_1958</name>
</gene>
<sequence length="182" mass="20475">MSDKWVISNVGDFLSKVDKYALKIKANGNAKGFVALFYDLHCPGCALLDVDLMDYLIQLNQKGIIDIIFVDYPVHRVEKLHAKVRVLFKKNPSQFLSTLNRIYSNMIEKGELVKDIQEVSDEEAAGELQAVNECKKLAKLVKVPGTPTIMAGRYDRNTGVALFGYDGPDSVMNLIREVIFEF</sequence>
<keyword evidence="4" id="KW-1185">Reference proteome</keyword>
<dbReference type="STRING" id="397948.Cmaq_1958"/>
<dbReference type="AlphaFoldDB" id="A8MBP1"/>
<dbReference type="GeneID" id="5708976"/>
<dbReference type="OrthoDB" id="15256at2157"/>